<proteinExistence type="predicted"/>
<comment type="caution">
    <text evidence="2">The sequence shown here is derived from an EMBL/GenBank/DDBJ whole genome shotgun (WGS) entry which is preliminary data.</text>
</comment>
<evidence type="ECO:0000256" key="1">
    <source>
        <dbReference type="SAM" id="MobiDB-lite"/>
    </source>
</evidence>
<accession>A0ABN9TE30</accession>
<evidence type="ECO:0000313" key="3">
    <source>
        <dbReference type="Proteomes" id="UP001189429"/>
    </source>
</evidence>
<organism evidence="2 3">
    <name type="scientific">Prorocentrum cordatum</name>
    <dbReference type="NCBI Taxonomy" id="2364126"/>
    <lineage>
        <taxon>Eukaryota</taxon>
        <taxon>Sar</taxon>
        <taxon>Alveolata</taxon>
        <taxon>Dinophyceae</taxon>
        <taxon>Prorocentrales</taxon>
        <taxon>Prorocentraceae</taxon>
        <taxon>Prorocentrum</taxon>
    </lineage>
</organism>
<dbReference type="EMBL" id="CAUYUJ010014624">
    <property type="protein sequence ID" value="CAK0844018.1"/>
    <property type="molecule type" value="Genomic_DNA"/>
</dbReference>
<reference evidence="2" key="1">
    <citation type="submission" date="2023-10" db="EMBL/GenBank/DDBJ databases">
        <authorList>
            <person name="Chen Y."/>
            <person name="Shah S."/>
            <person name="Dougan E. K."/>
            <person name="Thang M."/>
            <person name="Chan C."/>
        </authorList>
    </citation>
    <scope>NUCLEOTIDE SEQUENCE [LARGE SCALE GENOMIC DNA]</scope>
</reference>
<dbReference type="Proteomes" id="UP001189429">
    <property type="component" value="Unassembled WGS sequence"/>
</dbReference>
<feature type="compositionally biased region" description="Basic and acidic residues" evidence="1">
    <location>
        <begin position="653"/>
        <end position="663"/>
    </location>
</feature>
<feature type="region of interest" description="Disordered" evidence="1">
    <location>
        <begin position="621"/>
        <end position="663"/>
    </location>
</feature>
<keyword evidence="3" id="KW-1185">Reference proteome</keyword>
<gene>
    <name evidence="2" type="ORF">PCOR1329_LOCUS38190</name>
</gene>
<name>A0ABN9TE30_9DINO</name>
<sequence>MSDETKGGGAAEVAAAVAAEMQEMDLSNELRARCNTGAKQRIPIICIGFHQAEADFEGVRVGDLPVEKHKGMAGYTSFTQHCKDTAKGCLKEIYCRSGGEVLCGTLSHSHLAIIMRAIGAGAKWEIPTDDLAPAQVATLQLMCEAMNRPQAFSMRTSELEAMKILSSEIKNANADGSDTITYESAMQAACARLGSSPFRPLLCDFCDFILNLGADEGPHVRELIDFVETYVNSATRMLRLPAFGLAGEVSAQFPRAKVAIIMRAYRLPSRKASEQAGAPGWCIEPELAWKQRALGPQLRLMEDVLHAHHVALRTEIAKRLDNNASAVVQFLTNVNIQCHSAMAVVVKGANPSTAKASEALLQGRRAACTNAPPTEKTAELTATFQAQEDWDWLDFATLPPEEKTTATSAQEKGGGPAAQPVAIAPRAITGRPENEQATVEEGERPATWLPLPVTEWLGQAAARDMGKKEAYIGAVLQVLREKHLALCSRVEQGAESNLPVALSRRATSNKVKACTKAAVAAGKLASWPRAPKQNKAWDAIGHKDKVHVDVWAKNPEEPAKTSFYMHPEFAAPESKTSYDVEFAPKEVSIVICGRVICIRIPVATNAVDLQAGEELIMEDTHVKRKKEAAPTDWRKTAKKARAKPKSQPQQHKTAFDEKGHQDI</sequence>
<evidence type="ECO:0000313" key="2">
    <source>
        <dbReference type="EMBL" id="CAK0844018.1"/>
    </source>
</evidence>
<feature type="region of interest" description="Disordered" evidence="1">
    <location>
        <begin position="424"/>
        <end position="443"/>
    </location>
</feature>
<protein>
    <submittedName>
        <fullName evidence="2">Uncharacterized protein</fullName>
    </submittedName>
</protein>